<dbReference type="GO" id="GO:0051082">
    <property type="term" value="F:unfolded protein binding"/>
    <property type="evidence" value="ECO:0007669"/>
    <property type="project" value="InterPro"/>
</dbReference>
<protein>
    <submittedName>
        <fullName evidence="6">Uncharacterized protein</fullName>
    </submittedName>
</protein>
<reference evidence="6" key="1">
    <citation type="submission" date="2023-07" db="EMBL/GenBank/DDBJ databases">
        <authorList>
            <consortium name="AG Swart"/>
            <person name="Singh M."/>
            <person name="Singh A."/>
            <person name="Seah K."/>
            <person name="Emmerich C."/>
        </authorList>
    </citation>
    <scope>NUCLEOTIDE SEQUENCE</scope>
    <source>
        <strain evidence="6">DP1</strain>
    </source>
</reference>
<evidence type="ECO:0000256" key="1">
    <source>
        <dbReference type="ARBA" id="ARBA00004240"/>
    </source>
</evidence>
<keyword evidence="3 4" id="KW-0256">Endoplasmic reticulum</keyword>
<evidence type="ECO:0000256" key="3">
    <source>
        <dbReference type="ARBA" id="ARBA00022824"/>
    </source>
</evidence>
<feature type="compositionally biased region" description="Basic residues" evidence="5">
    <location>
        <begin position="337"/>
        <end position="347"/>
    </location>
</feature>
<feature type="compositionally biased region" description="Basic and acidic residues" evidence="5">
    <location>
        <begin position="326"/>
        <end position="336"/>
    </location>
</feature>
<dbReference type="EMBL" id="CAMPGE010012827">
    <property type="protein sequence ID" value="CAI2371583.1"/>
    <property type="molecule type" value="Genomic_DNA"/>
</dbReference>
<dbReference type="Pfam" id="PF00262">
    <property type="entry name" value="Calreticulin"/>
    <property type="match status" value="1"/>
</dbReference>
<gene>
    <name evidence="6" type="ORF">ECRASSUSDP1_LOCUS12907</name>
</gene>
<keyword evidence="7" id="KW-1185">Reference proteome</keyword>
<organism evidence="6 7">
    <name type="scientific">Euplotes crassus</name>
    <dbReference type="NCBI Taxonomy" id="5936"/>
    <lineage>
        <taxon>Eukaryota</taxon>
        <taxon>Sar</taxon>
        <taxon>Alveolata</taxon>
        <taxon>Ciliophora</taxon>
        <taxon>Intramacronucleata</taxon>
        <taxon>Spirotrichea</taxon>
        <taxon>Hypotrichia</taxon>
        <taxon>Euplotida</taxon>
        <taxon>Euplotidae</taxon>
        <taxon>Moneuplotes</taxon>
    </lineage>
</organism>
<dbReference type="GO" id="GO:0005789">
    <property type="term" value="C:endoplasmic reticulum membrane"/>
    <property type="evidence" value="ECO:0007669"/>
    <property type="project" value="TreeGrafter"/>
</dbReference>
<dbReference type="GO" id="GO:0006457">
    <property type="term" value="P:protein folding"/>
    <property type="evidence" value="ECO:0007669"/>
    <property type="project" value="InterPro"/>
</dbReference>
<dbReference type="GO" id="GO:0005509">
    <property type="term" value="F:calcium ion binding"/>
    <property type="evidence" value="ECO:0007669"/>
    <property type="project" value="InterPro"/>
</dbReference>
<comment type="caution">
    <text evidence="6">The sequence shown here is derived from an EMBL/GenBank/DDBJ whole genome shotgun (WGS) entry which is preliminary data.</text>
</comment>
<sequence length="364" mass="41502">MLLSIRRHFEMKKRGALLVGILGVVLALVMGDVEGRVFLKEEYSQVNMEDMWVTPKKIKVEPLEIKENGKIIGISEQGEIKCNTDDKLKKFAKPSYTCWGLKLEESDKYYALATDQFEYSYLDSQGDLYVEFVGDLPLNASGKGVSYGQAQVKLLGDGFDPDTFNQDTPYWLKFGPKRRGTDTKIELEITWKGKRGTWKLEKSPPTNRPGFLYTLALKQDGTYSIYLDHQPFVEGKIEKDFEFSAIDGPEINEIIGAGFETYMVGNSINTGFLLVTNDFQETQDYGKYIKEHLTYRNNLFIEIAMSKPNGEGFKMPPIPEEEMEDKEPQKTPEKGKKKEQKKKKVFSKVKADPNAGQESKKEDL</sequence>
<proteinExistence type="inferred from homology"/>
<dbReference type="InterPro" id="IPR013320">
    <property type="entry name" value="ConA-like_dom_sf"/>
</dbReference>
<keyword evidence="4" id="KW-0143">Chaperone</keyword>
<feature type="region of interest" description="Disordered" evidence="5">
    <location>
        <begin position="310"/>
        <end position="364"/>
    </location>
</feature>
<dbReference type="Proteomes" id="UP001295684">
    <property type="component" value="Unassembled WGS sequence"/>
</dbReference>
<evidence type="ECO:0000313" key="7">
    <source>
        <dbReference type="Proteomes" id="UP001295684"/>
    </source>
</evidence>
<comment type="subcellular location">
    <subcellularLocation>
        <location evidence="1">Endoplasmic reticulum</location>
    </subcellularLocation>
</comment>
<evidence type="ECO:0000256" key="4">
    <source>
        <dbReference type="RuleBase" id="RU362126"/>
    </source>
</evidence>
<evidence type="ECO:0000256" key="2">
    <source>
        <dbReference type="ARBA" id="ARBA00010983"/>
    </source>
</evidence>
<dbReference type="InterPro" id="IPR001580">
    <property type="entry name" value="Calret/calnex"/>
</dbReference>
<dbReference type="AlphaFoldDB" id="A0AAD1UQ39"/>
<dbReference type="PANTHER" id="PTHR11073">
    <property type="entry name" value="CALRETICULIN AND CALNEXIN"/>
    <property type="match status" value="1"/>
</dbReference>
<dbReference type="SUPFAM" id="SSF49899">
    <property type="entry name" value="Concanavalin A-like lectins/glucanases"/>
    <property type="match status" value="1"/>
</dbReference>
<evidence type="ECO:0000313" key="6">
    <source>
        <dbReference type="EMBL" id="CAI2371583.1"/>
    </source>
</evidence>
<dbReference type="GO" id="GO:0036503">
    <property type="term" value="P:ERAD pathway"/>
    <property type="evidence" value="ECO:0007669"/>
    <property type="project" value="TreeGrafter"/>
</dbReference>
<dbReference type="Gene3D" id="2.60.120.200">
    <property type="match status" value="1"/>
</dbReference>
<dbReference type="PANTHER" id="PTHR11073:SF2">
    <property type="entry name" value="CALRETICULIN"/>
    <property type="match status" value="1"/>
</dbReference>
<name>A0AAD1UQ39_EUPCR</name>
<comment type="similarity">
    <text evidence="2 4">Belongs to the calreticulin family.</text>
</comment>
<accession>A0AAD1UQ39</accession>
<evidence type="ECO:0000256" key="5">
    <source>
        <dbReference type="SAM" id="MobiDB-lite"/>
    </source>
</evidence>